<name>A0A649V6M5_9CAUD</name>
<gene>
    <name evidence="1" type="primary">51</name>
    <name evidence="1" type="ORF">SEA_AVAZAK_51</name>
</gene>
<dbReference type="GeneID" id="55624300"/>
<organism evidence="1 2">
    <name type="scientific">Gordonia phage Avazak</name>
    <dbReference type="NCBI Taxonomy" id="2656529"/>
    <lineage>
        <taxon>Viruses</taxon>
        <taxon>Duplodnaviria</taxon>
        <taxon>Heunggongvirae</taxon>
        <taxon>Uroviricota</taxon>
        <taxon>Caudoviricetes</taxon>
        <taxon>Deejayvirinae</taxon>
        <taxon>Tanisvirus</taxon>
        <taxon>Tanisvirus avazak</taxon>
    </lineage>
</organism>
<dbReference type="RefSeq" id="YP_009853617.1">
    <property type="nucleotide sequence ID" value="NC_048822.1"/>
</dbReference>
<dbReference type="EMBL" id="MN585971">
    <property type="protein sequence ID" value="QGJ88031.1"/>
    <property type="molecule type" value="Genomic_DNA"/>
</dbReference>
<dbReference type="Proteomes" id="UP000425472">
    <property type="component" value="Segment"/>
</dbReference>
<evidence type="ECO:0000313" key="1">
    <source>
        <dbReference type="EMBL" id="QGJ88031.1"/>
    </source>
</evidence>
<sequence length="70" mass="7743">MRDPYRNVYGEYTPMTYTIGSRMGKGQKSLLVLRSNQASFSKAAKNFTDGITRMGETFKEVTAAIVKASA</sequence>
<dbReference type="KEGG" id="vg:55624300"/>
<protein>
    <submittedName>
        <fullName evidence="1">Uncharacterized protein</fullName>
    </submittedName>
</protein>
<evidence type="ECO:0000313" key="2">
    <source>
        <dbReference type="Proteomes" id="UP000425472"/>
    </source>
</evidence>
<proteinExistence type="predicted"/>
<reference evidence="1 2" key="1">
    <citation type="submission" date="2019-10" db="EMBL/GenBank/DDBJ databases">
        <authorList>
            <person name="Millar G.J."/>
            <person name="Stotolongo A."/>
            <person name="Acosta C.G."/>
            <person name="Alexandre C.L."/>
            <person name="Birchfield S.K."/>
            <person name="Bradshaw K.L."/>
            <person name="Collins J.L."/>
            <person name="Emile S.L."/>
            <person name="Gale T.J."/>
            <person name="Higgs R.I."/>
            <person name="Jakubik A.E."/>
            <person name="Jasna A.S."/>
            <person name="Lightbourn T.A."/>
            <person name="Ortegon K.B."/>
            <person name="Sargent D.P."/>
            <person name="Thermozier K.N."/>
            <person name="Thomas F."/>
            <person name="Tucker J.D."/>
            <person name="White J.S."/>
            <person name="Sconiers W.B."/>
            <person name="Coleman S.T."/>
            <person name="Riley H.L."/>
            <person name="Garlena R.A."/>
            <person name="Russell D.A."/>
            <person name="Pope W.H."/>
            <person name="Jacobs-Sera D."/>
            <person name="Hatfull G.F."/>
        </authorList>
    </citation>
    <scope>NUCLEOTIDE SEQUENCE [LARGE SCALE GENOMIC DNA]</scope>
</reference>
<accession>A0A649V6M5</accession>
<keyword evidence="2" id="KW-1185">Reference proteome</keyword>